<dbReference type="EMBL" id="MT144010">
    <property type="protein sequence ID" value="QJA46434.1"/>
    <property type="molecule type" value="Genomic_DNA"/>
</dbReference>
<reference evidence="1" key="1">
    <citation type="submission" date="2020-03" db="EMBL/GenBank/DDBJ databases">
        <title>The deep terrestrial virosphere.</title>
        <authorList>
            <person name="Holmfeldt K."/>
            <person name="Nilsson E."/>
            <person name="Simone D."/>
            <person name="Lopez-Fernandez M."/>
            <person name="Wu X."/>
            <person name="de Brujin I."/>
            <person name="Lundin D."/>
            <person name="Andersson A."/>
            <person name="Bertilsson S."/>
            <person name="Dopson M."/>
        </authorList>
    </citation>
    <scope>NUCLEOTIDE SEQUENCE</scope>
    <source>
        <strain evidence="1">TM448A00411</strain>
        <strain evidence="2">TM448B00141</strain>
    </source>
</reference>
<dbReference type="EMBL" id="MT144592">
    <property type="protein sequence ID" value="QJH93840.1"/>
    <property type="molecule type" value="Genomic_DNA"/>
</dbReference>
<accession>A0A6H1ZFV2</accession>
<evidence type="ECO:0000313" key="2">
    <source>
        <dbReference type="EMBL" id="QJH93840.1"/>
    </source>
</evidence>
<evidence type="ECO:0000313" key="1">
    <source>
        <dbReference type="EMBL" id="QJA46434.1"/>
    </source>
</evidence>
<protein>
    <submittedName>
        <fullName evidence="1">Uncharacterized protein</fullName>
    </submittedName>
</protein>
<name>A0A6H1ZFV2_9ZZZZ</name>
<dbReference type="AlphaFoldDB" id="A0A6H1ZFV2"/>
<proteinExistence type="predicted"/>
<organism evidence="1">
    <name type="scientific">viral metagenome</name>
    <dbReference type="NCBI Taxonomy" id="1070528"/>
    <lineage>
        <taxon>unclassified sequences</taxon>
        <taxon>metagenomes</taxon>
        <taxon>organismal metagenomes</taxon>
    </lineage>
</organism>
<gene>
    <name evidence="1" type="ORF">TM448A00411_0036</name>
    <name evidence="2" type="ORF">TM448B00141_0026</name>
</gene>
<sequence>MADWNNFLRTDDFRAYRKKQIEAVAANIKVAVRQIVTGGKVDLSELKGKQEMIKLFLKLPETLTNDKQTMDILSVQLDEDINEITKFLIRQSFTEKGTP</sequence>